<reference evidence="2 3" key="1">
    <citation type="submission" date="2020-07" db="EMBL/GenBank/DDBJ databases">
        <title>Sequencing the genomes of 1000 actinobacteria strains.</title>
        <authorList>
            <person name="Klenk H.-P."/>
        </authorList>
    </citation>
    <scope>NUCLEOTIDE SEQUENCE [LARGE SCALE GENOMIC DNA]</scope>
    <source>
        <strain evidence="2 3">DSM 18448</strain>
    </source>
</reference>
<dbReference type="EMBL" id="JACBZH010000001">
    <property type="protein sequence ID" value="NYH87622.1"/>
    <property type="molecule type" value="Genomic_DNA"/>
</dbReference>
<dbReference type="AlphaFoldDB" id="A0A852Z6V9"/>
<name>A0A852Z6V9_9ACTN</name>
<protein>
    <submittedName>
        <fullName evidence="2">Uncharacterized protein</fullName>
    </submittedName>
</protein>
<feature type="region of interest" description="Disordered" evidence="1">
    <location>
        <begin position="28"/>
        <end position="63"/>
    </location>
</feature>
<dbReference type="Proteomes" id="UP000579605">
    <property type="component" value="Unassembled WGS sequence"/>
</dbReference>
<sequence length="100" mass="11167">MDEIGELERHESFVVRRAARDRARRLAIAHSGGGGEERRLGRYTLRPSLDGNSPGRSVHQLDDKSCHPVSDANAAFGEWLETSEIRATSLQQMSPLRGKR</sequence>
<evidence type="ECO:0000313" key="3">
    <source>
        <dbReference type="Proteomes" id="UP000579605"/>
    </source>
</evidence>
<keyword evidence="3" id="KW-1185">Reference proteome</keyword>
<evidence type="ECO:0000256" key="1">
    <source>
        <dbReference type="SAM" id="MobiDB-lite"/>
    </source>
</evidence>
<evidence type="ECO:0000313" key="2">
    <source>
        <dbReference type="EMBL" id="NYH87622.1"/>
    </source>
</evidence>
<organism evidence="2 3">
    <name type="scientific">Actinopolymorpha rutila</name>
    <dbReference type="NCBI Taxonomy" id="446787"/>
    <lineage>
        <taxon>Bacteria</taxon>
        <taxon>Bacillati</taxon>
        <taxon>Actinomycetota</taxon>
        <taxon>Actinomycetes</taxon>
        <taxon>Propionibacteriales</taxon>
        <taxon>Actinopolymorphaceae</taxon>
        <taxon>Actinopolymorpha</taxon>
    </lineage>
</organism>
<comment type="caution">
    <text evidence="2">The sequence shown here is derived from an EMBL/GenBank/DDBJ whole genome shotgun (WGS) entry which is preliminary data.</text>
</comment>
<dbReference type="RefSeq" id="WP_179785655.1">
    <property type="nucleotide sequence ID" value="NZ_BAAARR010000012.1"/>
</dbReference>
<accession>A0A852Z6V9</accession>
<proteinExistence type="predicted"/>
<gene>
    <name evidence="2" type="ORF">F4554_000260</name>
</gene>